<evidence type="ECO:0000313" key="3">
    <source>
        <dbReference type="Proteomes" id="UP001383192"/>
    </source>
</evidence>
<reference evidence="2 3" key="1">
    <citation type="submission" date="2024-01" db="EMBL/GenBank/DDBJ databases">
        <title>A draft genome for a cacao thread blight-causing isolate of Paramarasmius palmivorus.</title>
        <authorList>
            <person name="Baruah I.K."/>
            <person name="Bukari Y."/>
            <person name="Amoako-Attah I."/>
            <person name="Meinhardt L.W."/>
            <person name="Bailey B.A."/>
            <person name="Cohen S.P."/>
        </authorList>
    </citation>
    <scope>NUCLEOTIDE SEQUENCE [LARGE SCALE GENOMIC DNA]</scope>
    <source>
        <strain evidence="2 3">GH-12</strain>
    </source>
</reference>
<organism evidence="2 3">
    <name type="scientific">Paramarasmius palmivorus</name>
    <dbReference type="NCBI Taxonomy" id="297713"/>
    <lineage>
        <taxon>Eukaryota</taxon>
        <taxon>Fungi</taxon>
        <taxon>Dikarya</taxon>
        <taxon>Basidiomycota</taxon>
        <taxon>Agaricomycotina</taxon>
        <taxon>Agaricomycetes</taxon>
        <taxon>Agaricomycetidae</taxon>
        <taxon>Agaricales</taxon>
        <taxon>Marasmiineae</taxon>
        <taxon>Marasmiaceae</taxon>
        <taxon>Paramarasmius</taxon>
    </lineage>
</organism>
<dbReference type="EMBL" id="JAYKXP010000091">
    <property type="protein sequence ID" value="KAK7028044.1"/>
    <property type="molecule type" value="Genomic_DNA"/>
</dbReference>
<feature type="region of interest" description="Disordered" evidence="1">
    <location>
        <begin position="149"/>
        <end position="184"/>
    </location>
</feature>
<name>A0AAW0BNP1_9AGAR</name>
<dbReference type="Proteomes" id="UP001383192">
    <property type="component" value="Unassembled WGS sequence"/>
</dbReference>
<gene>
    <name evidence="2" type="ORF">VNI00_014995</name>
</gene>
<evidence type="ECO:0000256" key="1">
    <source>
        <dbReference type="SAM" id="MobiDB-lite"/>
    </source>
</evidence>
<evidence type="ECO:0000313" key="2">
    <source>
        <dbReference type="EMBL" id="KAK7028044.1"/>
    </source>
</evidence>
<protein>
    <submittedName>
        <fullName evidence="2">Uncharacterized protein</fullName>
    </submittedName>
</protein>
<proteinExistence type="predicted"/>
<dbReference type="AlphaFoldDB" id="A0AAW0BNP1"/>
<keyword evidence="3" id="KW-1185">Reference proteome</keyword>
<sequence length="184" mass="20870">MAFLSNGNHIHGYLPPTEMKPSSVSYFSPAAAPESIMLDVMGDDTDVTRHITYKQFILVFYRGNAVHPEMILEQWLPLRYHVKFGNFHMIESGFEDFFDEAAESFLNQRLLSFAVAKDQVLQSLGSPLCCTDMDIPDMSAYQYSELEEADFESVGSQGAGDQEQREGENDDDDEEQQTDMELDD</sequence>
<feature type="compositionally biased region" description="Acidic residues" evidence="1">
    <location>
        <begin position="168"/>
        <end position="184"/>
    </location>
</feature>
<comment type="caution">
    <text evidence="2">The sequence shown here is derived from an EMBL/GenBank/DDBJ whole genome shotgun (WGS) entry which is preliminary data.</text>
</comment>
<accession>A0AAW0BNP1</accession>